<reference evidence="2" key="1">
    <citation type="journal article" date="2021" name="Nat. Commun.">
        <title>Genetic determinants of endophytism in the Arabidopsis root mycobiome.</title>
        <authorList>
            <person name="Mesny F."/>
            <person name="Miyauchi S."/>
            <person name="Thiergart T."/>
            <person name="Pickel B."/>
            <person name="Atanasova L."/>
            <person name="Karlsson M."/>
            <person name="Huettel B."/>
            <person name="Barry K.W."/>
            <person name="Haridas S."/>
            <person name="Chen C."/>
            <person name="Bauer D."/>
            <person name="Andreopoulos W."/>
            <person name="Pangilinan J."/>
            <person name="LaButti K."/>
            <person name="Riley R."/>
            <person name="Lipzen A."/>
            <person name="Clum A."/>
            <person name="Drula E."/>
            <person name="Henrissat B."/>
            <person name="Kohler A."/>
            <person name="Grigoriev I.V."/>
            <person name="Martin F.M."/>
            <person name="Hacquard S."/>
        </authorList>
    </citation>
    <scope>NUCLEOTIDE SEQUENCE</scope>
    <source>
        <strain evidence="2">FSSC 5 MPI-SDFR-AT-0091</strain>
    </source>
</reference>
<keyword evidence="3" id="KW-1185">Reference proteome</keyword>
<dbReference type="Proteomes" id="UP000736672">
    <property type="component" value="Unassembled WGS sequence"/>
</dbReference>
<keyword evidence="1" id="KW-0812">Transmembrane</keyword>
<name>A0A9P9JPR5_FUSSL</name>
<dbReference type="EMBL" id="JAGTJS010000029">
    <property type="protein sequence ID" value="KAH7232468.1"/>
    <property type="molecule type" value="Genomic_DNA"/>
</dbReference>
<evidence type="ECO:0000313" key="3">
    <source>
        <dbReference type="Proteomes" id="UP000736672"/>
    </source>
</evidence>
<gene>
    <name evidence="2" type="ORF">B0J15DRAFT_530267</name>
</gene>
<evidence type="ECO:0000313" key="2">
    <source>
        <dbReference type="EMBL" id="KAH7232468.1"/>
    </source>
</evidence>
<comment type="caution">
    <text evidence="2">The sequence shown here is derived from an EMBL/GenBank/DDBJ whole genome shotgun (WGS) entry which is preliminary data.</text>
</comment>
<dbReference type="AlphaFoldDB" id="A0A9P9JPR5"/>
<keyword evidence="1" id="KW-1133">Transmembrane helix</keyword>
<organism evidence="2 3">
    <name type="scientific">Fusarium solani</name>
    <name type="common">Filamentous fungus</name>
    <dbReference type="NCBI Taxonomy" id="169388"/>
    <lineage>
        <taxon>Eukaryota</taxon>
        <taxon>Fungi</taxon>
        <taxon>Dikarya</taxon>
        <taxon>Ascomycota</taxon>
        <taxon>Pezizomycotina</taxon>
        <taxon>Sordariomycetes</taxon>
        <taxon>Hypocreomycetidae</taxon>
        <taxon>Hypocreales</taxon>
        <taxon>Nectriaceae</taxon>
        <taxon>Fusarium</taxon>
        <taxon>Fusarium solani species complex</taxon>
    </lineage>
</organism>
<protein>
    <submittedName>
        <fullName evidence="2">Uncharacterized protein</fullName>
    </submittedName>
</protein>
<dbReference type="Gene3D" id="1.20.58.340">
    <property type="entry name" value="Magnesium transport protein CorA, transmembrane region"/>
    <property type="match status" value="1"/>
</dbReference>
<evidence type="ECO:0000256" key="1">
    <source>
        <dbReference type="SAM" id="Phobius"/>
    </source>
</evidence>
<proteinExistence type="predicted"/>
<dbReference type="OrthoDB" id="5428055at2759"/>
<sequence length="547" mass="61884">MADSASEVNAPAWPRDPDVKAEIETYRKAMKSYADNYSLHPWMENILAVESRLRILDLQEGHGDSTATEPGSPQDTWLYLEKALSDAFSTEPGRHLILLEGMNPRLAEVLGVKLDIPPEFWFSHWDYTAELRVFDPSIMNQGSSTYWKVPVPQLHSVAEDLTRPEGVYTICLGNCPRNIHYCGKAKQGLNVNNIVSYWGRTYAEKSWIALVLVDIPMGYLIPRFSPPSGFINPVLLRAPAQTLAVANHFDVVLSPLSYKTRRIYPLGTSMWDISVEAYKTERVIVTDDPFSATALIRNFIVCAWEAWNAHEIKRMNVVWRTDSRFYRGWNAINLDQKEEALVDQSKKASLGYESLMNERHQVQQSKSEIQQIIRAFRWDSVNYSSPQQDSTLRLAISNEARRWRELYDKLEWMDTTIAENMVMYAQRAAMEEAFAAKMQAIDTYRQTAAANEQAAAANRMARSSGQLAKIATVAVPCTVAASIFSMNGEFAAGERLFFVYWCVAIPMTLILLGWVIQKDIVALIGKMEERWKGSTADGSSIGSSYPD</sequence>
<accession>A0A9P9JPR5</accession>
<keyword evidence="1" id="KW-0472">Membrane</keyword>
<feature type="transmembrane region" description="Helical" evidence="1">
    <location>
        <begin position="498"/>
        <end position="516"/>
    </location>
</feature>